<feature type="compositionally biased region" description="Basic and acidic residues" evidence="7">
    <location>
        <begin position="1281"/>
        <end position="1297"/>
    </location>
</feature>
<dbReference type="Gene3D" id="1.20.920.10">
    <property type="entry name" value="Bromodomain-like"/>
    <property type="match status" value="1"/>
</dbReference>
<reference evidence="9" key="1">
    <citation type="submission" date="2022-07" db="EMBL/GenBank/DDBJ databases">
        <title>Genome analysis of Parmales, a sister group of diatoms, reveals the evolutionary specialization of diatoms from phago-mixotrophs to photoautotrophs.</title>
        <authorList>
            <person name="Ban H."/>
            <person name="Sato S."/>
            <person name="Yoshikawa S."/>
            <person name="Kazumasa Y."/>
            <person name="Nakamura Y."/>
            <person name="Ichinomiya M."/>
            <person name="Saitoh K."/>
            <person name="Sato N."/>
            <person name="Blanc-Mathieu R."/>
            <person name="Endo H."/>
            <person name="Kuwata A."/>
            <person name="Ogata H."/>
        </authorList>
    </citation>
    <scope>NUCLEOTIDE SEQUENCE</scope>
</reference>
<feature type="coiled-coil region" evidence="6">
    <location>
        <begin position="941"/>
        <end position="971"/>
    </location>
</feature>
<evidence type="ECO:0000256" key="4">
    <source>
        <dbReference type="ARBA" id="ARBA00023242"/>
    </source>
</evidence>
<dbReference type="GO" id="GO:0005669">
    <property type="term" value="C:transcription factor TFIID complex"/>
    <property type="evidence" value="ECO:0007669"/>
    <property type="project" value="InterPro"/>
</dbReference>
<proteinExistence type="inferred from homology"/>
<evidence type="ECO:0000256" key="2">
    <source>
        <dbReference type="ARBA" id="ARBA00009064"/>
    </source>
</evidence>
<accession>A0A9W7A3F4</accession>
<feature type="region of interest" description="Disordered" evidence="7">
    <location>
        <begin position="1277"/>
        <end position="1299"/>
    </location>
</feature>
<feature type="coiled-coil region" evidence="6">
    <location>
        <begin position="867"/>
        <end position="894"/>
    </location>
</feature>
<dbReference type="OrthoDB" id="5752at2759"/>
<keyword evidence="10" id="KW-1185">Reference proteome</keyword>
<dbReference type="SMART" id="SM00297">
    <property type="entry name" value="BROMO"/>
    <property type="match status" value="1"/>
</dbReference>
<evidence type="ECO:0000256" key="7">
    <source>
        <dbReference type="SAM" id="MobiDB-lite"/>
    </source>
</evidence>
<dbReference type="GO" id="GO:0017025">
    <property type="term" value="F:TBP-class protein binding"/>
    <property type="evidence" value="ECO:0007669"/>
    <property type="project" value="InterPro"/>
</dbReference>
<feature type="coiled-coil region" evidence="6">
    <location>
        <begin position="371"/>
        <end position="398"/>
    </location>
</feature>
<dbReference type="Pfam" id="PF12157">
    <property type="entry name" value="DUF3591"/>
    <property type="match status" value="3"/>
</dbReference>
<feature type="region of interest" description="Disordered" evidence="7">
    <location>
        <begin position="1320"/>
        <end position="1339"/>
    </location>
</feature>
<dbReference type="InterPro" id="IPR018359">
    <property type="entry name" value="Bromodomain_CS"/>
</dbReference>
<keyword evidence="4" id="KW-0539">Nucleus</keyword>
<evidence type="ECO:0000256" key="3">
    <source>
        <dbReference type="ARBA" id="ARBA00023117"/>
    </source>
</evidence>
<gene>
    <name evidence="9" type="ORF">TrRE_jg11244</name>
</gene>
<dbReference type="EMBL" id="BRXZ01002566">
    <property type="protein sequence ID" value="GMH65129.1"/>
    <property type="molecule type" value="Genomic_DNA"/>
</dbReference>
<dbReference type="GO" id="GO:0016251">
    <property type="term" value="F:RNA polymerase II general transcription initiation factor activity"/>
    <property type="evidence" value="ECO:0007669"/>
    <property type="project" value="InterPro"/>
</dbReference>
<dbReference type="GO" id="GO:0004402">
    <property type="term" value="F:histone acetyltransferase activity"/>
    <property type="evidence" value="ECO:0007669"/>
    <property type="project" value="InterPro"/>
</dbReference>
<dbReference type="PANTHER" id="PTHR13900">
    <property type="entry name" value="TRANSCRIPTION INITIATION FACTOR TFIID"/>
    <property type="match status" value="1"/>
</dbReference>
<feature type="compositionally biased region" description="Basic and acidic residues" evidence="7">
    <location>
        <begin position="68"/>
        <end position="79"/>
    </location>
</feature>
<keyword evidence="3 5" id="KW-0103">Bromodomain</keyword>
<evidence type="ECO:0000259" key="8">
    <source>
        <dbReference type="PROSITE" id="PS50014"/>
    </source>
</evidence>
<feature type="compositionally biased region" description="Basic and acidic residues" evidence="7">
    <location>
        <begin position="1026"/>
        <end position="1060"/>
    </location>
</feature>
<feature type="region of interest" description="Disordered" evidence="7">
    <location>
        <begin position="1106"/>
        <end position="1160"/>
    </location>
</feature>
<evidence type="ECO:0000313" key="10">
    <source>
        <dbReference type="Proteomes" id="UP001165082"/>
    </source>
</evidence>
<dbReference type="InterPro" id="IPR001487">
    <property type="entry name" value="Bromodomain"/>
</dbReference>
<feature type="region of interest" description="Disordered" evidence="7">
    <location>
        <begin position="62"/>
        <end position="84"/>
    </location>
</feature>
<protein>
    <recommendedName>
        <fullName evidence="8">Bromo domain-containing protein</fullName>
    </recommendedName>
</protein>
<feature type="compositionally biased region" description="Acidic residues" evidence="7">
    <location>
        <begin position="1324"/>
        <end position="1339"/>
    </location>
</feature>
<keyword evidence="6" id="KW-0175">Coiled coil</keyword>
<dbReference type="SUPFAM" id="SSF47370">
    <property type="entry name" value="Bromodomain"/>
    <property type="match status" value="1"/>
</dbReference>
<name>A0A9W7A3F4_9STRA</name>
<organism evidence="9 10">
    <name type="scientific">Triparma retinervis</name>
    <dbReference type="NCBI Taxonomy" id="2557542"/>
    <lineage>
        <taxon>Eukaryota</taxon>
        <taxon>Sar</taxon>
        <taxon>Stramenopiles</taxon>
        <taxon>Ochrophyta</taxon>
        <taxon>Bolidophyceae</taxon>
        <taxon>Parmales</taxon>
        <taxon>Triparmaceae</taxon>
        <taxon>Triparma</taxon>
    </lineage>
</organism>
<dbReference type="InterPro" id="IPR022591">
    <property type="entry name" value="TAF1_HAT_dom"/>
</dbReference>
<dbReference type="GO" id="GO:0051123">
    <property type="term" value="P:RNA polymerase II preinitiation complex assembly"/>
    <property type="evidence" value="ECO:0007669"/>
    <property type="project" value="TreeGrafter"/>
</dbReference>
<comment type="similarity">
    <text evidence="2">Belongs to the TAF1 family.</text>
</comment>
<evidence type="ECO:0000256" key="1">
    <source>
        <dbReference type="ARBA" id="ARBA00004123"/>
    </source>
</evidence>
<comment type="subcellular location">
    <subcellularLocation>
        <location evidence="1">Nucleus</location>
    </subcellularLocation>
</comment>
<dbReference type="Proteomes" id="UP001165082">
    <property type="component" value="Unassembled WGS sequence"/>
</dbReference>
<dbReference type="InterPro" id="IPR036427">
    <property type="entry name" value="Bromodomain-like_sf"/>
</dbReference>
<dbReference type="Pfam" id="PF00439">
    <property type="entry name" value="Bromodomain"/>
    <property type="match status" value="1"/>
</dbReference>
<feature type="domain" description="Bromo" evidence="8">
    <location>
        <begin position="1172"/>
        <end position="1242"/>
    </location>
</feature>
<dbReference type="PANTHER" id="PTHR13900:SF0">
    <property type="entry name" value="TRANSCRIPTION INITIATION FACTOR TFIID SUBUNIT 1"/>
    <property type="match status" value="1"/>
</dbReference>
<sequence length="1339" mass="151266">MEIDSTPSSSINFDDVLSAPVPPEYSKVNWSSNSTISSTLFPHEHLQRKAQRRQYLKNQSDLLQAQRTKGEAQHVDLKRPTPFSESDGYVMRVAAEQETESNKEKINKTTNLSKASTAAEEAQIRALKRKKGEEEKRKRIEAVKKQLALGGGGGAKIRSSLMGIGGQDREKPKLNQLMLNSNDPDALDLTLEGTQHTDIAYNHTLVHPELQRFEQRIFHRPRLLKNAVSPYKRWMFCAAAGRKKKSSGGARYNDDGSVFVPSTTSTADAKAARLNITKESQLAVTALAPDESLVALEYTEERPPIILNKGMVSNIVNYYNGDRNTCPISAGGGERPPDKQQLSRALSIPTEAASFNTIFNSSTSFLGPSDQSAIKQQLKLLKELKKKAKEKRRMERADFMKNNDILQDGVTNLGRGPFLAEVQRGETQTALVNNLFVAPLFQHTPPPTDFLMTFHKPTSINMSQDSFDEFGHVTASPPPPTSLKRREEDIKVIIQPFPKSFYVVGQTEPKTRVPYPNSKDLRAFQSNFISYQVGKELERVSNDDDDTLEFSYIKDTMFKNSNFNANQLKMELKEIAYEKEENMWTLNRDEYPGLEKMGRNFTPEQVAAHESHQANLRRLHDFGIKHLYNGRDILPQVAAAIEYMDTNYQTKRQRLKVLKRRMNTSKASKDVNVGAMKHFEECTKAVKHLKDTLEVEQRQIAIARFILEELSTTTWQLTNDLIDIHGRSGGAGSGGICTLMGFGDPSGRGEAMSFVREPENKAMHSTVAAGGAAPNAGEKLVGTDKDLRRLSMNQLASMLRSYGTPQDYIDTLKRWDRVHLVRDLSTRVTSDGLANDNQVKYARGERLKASEQREVYRERIQQIWARQKDALGNNADLTKELEAIEEDEEEEEVDPEEESKFHDDLLDMVGGTQDVALLAGGGEGASTGIFGNSGEAKMKEINKNKQDAADLQALRNELAEDRQEKKNLAGVTAKQLQKNNKGPKKYVVRRKVVTTHPDGTQTTSFKFIVEPENKPTPQYLRLVKERTEKRREMGLKDAKRKERKIRNELAAESEAKKAEESAAADGTKGQTNNNKIFGHAMFADEDVEYEEAMKINIFRQGKGKNNALRFSTGNLKERLARRPGRKPKEEDDYENWTTTKTTSEHRAKKRQRGDNPNVQLNRKLEKVLQQLENRPESVPFRRGVDNKRFPDYKSKIKRPMDIKRIRDRCKSTAYRRVQDFLADMSLIYENSAAYNGMHNDFTTAARSLFQMACNYVESEKDAFEILEGMVQRSLGGKKGRLTKEQQDAEDAFERQEQARLQAQEAQKALVQAPQSKIGLLTDLINDDDDDSDSDSDDDA</sequence>
<dbReference type="InterPro" id="IPR040240">
    <property type="entry name" value="TAF1"/>
</dbReference>
<dbReference type="PRINTS" id="PR00503">
    <property type="entry name" value="BROMODOMAIN"/>
</dbReference>
<evidence type="ECO:0000256" key="6">
    <source>
        <dbReference type="SAM" id="Coils"/>
    </source>
</evidence>
<dbReference type="PROSITE" id="PS50014">
    <property type="entry name" value="BROMODOMAIN_2"/>
    <property type="match status" value="1"/>
</dbReference>
<dbReference type="PROSITE" id="PS00633">
    <property type="entry name" value="BROMODOMAIN_1"/>
    <property type="match status" value="1"/>
</dbReference>
<comment type="caution">
    <text evidence="9">The sequence shown here is derived from an EMBL/GenBank/DDBJ whole genome shotgun (WGS) entry which is preliminary data.</text>
</comment>
<feature type="region of interest" description="Disordered" evidence="7">
    <location>
        <begin position="1026"/>
        <end position="1074"/>
    </location>
</feature>
<evidence type="ECO:0000313" key="9">
    <source>
        <dbReference type="EMBL" id="GMH65129.1"/>
    </source>
</evidence>
<evidence type="ECO:0000256" key="5">
    <source>
        <dbReference type="PROSITE-ProRule" id="PRU00035"/>
    </source>
</evidence>